<feature type="compositionally biased region" description="Basic residues" evidence="8">
    <location>
        <begin position="7"/>
        <end position="28"/>
    </location>
</feature>
<evidence type="ECO:0000256" key="1">
    <source>
        <dbReference type="ARBA" id="ARBA00022741"/>
    </source>
</evidence>
<evidence type="ECO:0000256" key="4">
    <source>
        <dbReference type="ARBA" id="ARBA00022840"/>
    </source>
</evidence>
<dbReference type="GO" id="GO:0016787">
    <property type="term" value="F:hydrolase activity"/>
    <property type="evidence" value="ECO:0007669"/>
    <property type="project" value="UniProtKB-KW"/>
</dbReference>
<dbReference type="SUPFAM" id="SSF52540">
    <property type="entry name" value="P-loop containing nucleoside triphosphate hydrolases"/>
    <property type="match status" value="2"/>
</dbReference>
<feature type="domain" description="DEAD-box RNA helicase Q" evidence="11">
    <location>
        <begin position="202"/>
        <end position="230"/>
    </location>
</feature>
<comment type="function">
    <text evidence="7">RNA helicase.</text>
</comment>
<dbReference type="Pfam" id="PF00271">
    <property type="entry name" value="Helicase_C"/>
    <property type="match status" value="1"/>
</dbReference>
<dbReference type="InterPro" id="IPR014001">
    <property type="entry name" value="Helicase_ATP-bd"/>
</dbReference>
<organism evidence="12">
    <name type="scientific">Lichtheimia ramosa</name>
    <dbReference type="NCBI Taxonomy" id="688394"/>
    <lineage>
        <taxon>Eukaryota</taxon>
        <taxon>Fungi</taxon>
        <taxon>Fungi incertae sedis</taxon>
        <taxon>Mucoromycota</taxon>
        <taxon>Mucoromycotina</taxon>
        <taxon>Mucoromycetes</taxon>
        <taxon>Mucorales</taxon>
        <taxon>Lichtheimiaceae</taxon>
        <taxon>Lichtheimia</taxon>
    </lineage>
</organism>
<keyword evidence="1 7" id="KW-0547">Nucleotide-binding</keyword>
<evidence type="ECO:0000259" key="10">
    <source>
        <dbReference type="PROSITE" id="PS51194"/>
    </source>
</evidence>
<evidence type="ECO:0000256" key="7">
    <source>
        <dbReference type="RuleBase" id="RU365068"/>
    </source>
</evidence>
<dbReference type="PROSITE" id="PS51192">
    <property type="entry name" value="HELICASE_ATP_BIND_1"/>
    <property type="match status" value="1"/>
</dbReference>
<feature type="region of interest" description="Disordered" evidence="8">
    <location>
        <begin position="128"/>
        <end position="197"/>
    </location>
</feature>
<dbReference type="EC" id="3.6.4.13" evidence="7"/>
<feature type="short sequence motif" description="Q motif" evidence="6">
    <location>
        <begin position="202"/>
        <end position="230"/>
    </location>
</feature>
<feature type="region of interest" description="Disordered" evidence="8">
    <location>
        <begin position="90"/>
        <end position="111"/>
    </location>
</feature>
<dbReference type="OrthoDB" id="4310724at2759"/>
<dbReference type="SMART" id="SM00487">
    <property type="entry name" value="DEXDc"/>
    <property type="match status" value="1"/>
</dbReference>
<evidence type="ECO:0000256" key="8">
    <source>
        <dbReference type="SAM" id="MobiDB-lite"/>
    </source>
</evidence>
<sequence length="750" mass="85271">MPAKVKNTAKKQGQKRQRSKQKSISKRRKLDVEYEELGDIDSWDWNEVSTATTSMTSDLGGFLCLEEIDDVAVDYEGDDQTGRVAKFKRIKKEDRKAGKPAKPEEPMDVAEMKDFYDLDTFDEKLAEKATKKDKKKKQKEEIQHEDSDNDEENDSMTEDEGEEEEGEQEEPSSEDEASNAVEDQDESKAITTDEIPQDVDVSAWESFQLAEPIMDALKYHKFTQPTPIQQKTLGLALKGRHIVGAAETGSGKTLAFSMPIVQHILKNGNTDDTRLYGLILTPTRELAMQVKDHIVNIAKFSKIKVAAIVGGMSVDKQQRLLKNQPNIIVATPGRLWEIFSGEPTYMDMLKHIKFLVLDETDRMLEKGRFEELTSILDVLSDKKQFTTDWPEEADDGKVKSMKRHNAEHQTFVFTATLGTDLRFHKSKKQKAKKKQPGSMQDLVERLNLVGKNPAIVDITTEKAVASRLVEAKIDCVKEEKDLYVYYFVTRYPGRTIIFVNSIDAIRRLIPVFKLLNIDVLGLHAQMQQRQRLKNLDRFKASDKAVLVASDIAARGLDIPSVDHVIHYQIPRSGEIYVHRSGRTARANHEGVSLQLCGPEEVKLYTKLCHTLRKGEQYPDFPVDLGILKEMKKRVQLATEIDKLEHQEQKRNHEDNWLRNMAAEMDVDYEEDNKNQKSSKTDNKIRSKKAQLKELLAKPMLPFGVSKKYITGGLIEGLADRIIENSKGKNKLLPTQASTKALEDIRSRGSK</sequence>
<dbReference type="GO" id="GO:0005524">
    <property type="term" value="F:ATP binding"/>
    <property type="evidence" value="ECO:0007669"/>
    <property type="project" value="UniProtKB-UniRule"/>
</dbReference>
<dbReference type="PROSITE" id="PS51194">
    <property type="entry name" value="HELICASE_CTER"/>
    <property type="match status" value="1"/>
</dbReference>
<evidence type="ECO:0000256" key="5">
    <source>
        <dbReference type="ARBA" id="ARBA00022884"/>
    </source>
</evidence>
<name>A0A077WN47_9FUNG</name>
<reference evidence="12" key="1">
    <citation type="journal article" date="2014" name="Genome Announc.">
        <title>De novo whole-genome sequence and genome annotation of Lichtheimia ramosa.</title>
        <authorList>
            <person name="Linde J."/>
            <person name="Schwartze V."/>
            <person name="Binder U."/>
            <person name="Lass-Florl C."/>
            <person name="Voigt K."/>
            <person name="Horn F."/>
        </authorList>
    </citation>
    <scope>NUCLEOTIDE SEQUENCE</scope>
    <source>
        <strain evidence="12">JMRC FSU:6197</strain>
    </source>
</reference>
<dbReference type="GO" id="GO:0003723">
    <property type="term" value="F:RNA binding"/>
    <property type="evidence" value="ECO:0007669"/>
    <property type="project" value="UniProtKB-UniRule"/>
</dbReference>
<feature type="domain" description="Helicase ATP-binding" evidence="9">
    <location>
        <begin position="233"/>
        <end position="435"/>
    </location>
</feature>
<comment type="catalytic activity">
    <reaction evidence="7">
        <text>ATP + H2O = ADP + phosphate + H(+)</text>
        <dbReference type="Rhea" id="RHEA:13065"/>
        <dbReference type="ChEBI" id="CHEBI:15377"/>
        <dbReference type="ChEBI" id="CHEBI:15378"/>
        <dbReference type="ChEBI" id="CHEBI:30616"/>
        <dbReference type="ChEBI" id="CHEBI:43474"/>
        <dbReference type="ChEBI" id="CHEBI:456216"/>
        <dbReference type="EC" id="3.6.4.13"/>
    </reaction>
</comment>
<dbReference type="InterPro" id="IPR027417">
    <property type="entry name" value="P-loop_NTPase"/>
</dbReference>
<evidence type="ECO:0000313" key="12">
    <source>
        <dbReference type="EMBL" id="CDS09031.1"/>
    </source>
</evidence>
<dbReference type="GO" id="GO:0003724">
    <property type="term" value="F:RNA helicase activity"/>
    <property type="evidence" value="ECO:0007669"/>
    <property type="project" value="UniProtKB-EC"/>
</dbReference>
<evidence type="ECO:0000256" key="3">
    <source>
        <dbReference type="ARBA" id="ARBA00022806"/>
    </source>
</evidence>
<dbReference type="AlphaFoldDB" id="A0A077WN47"/>
<dbReference type="InterPro" id="IPR011545">
    <property type="entry name" value="DEAD/DEAH_box_helicase_dom"/>
</dbReference>
<gene>
    <name evidence="12" type="ORF">LRAMOSA10391</name>
</gene>
<evidence type="ECO:0000259" key="11">
    <source>
        <dbReference type="PROSITE" id="PS51195"/>
    </source>
</evidence>
<protein>
    <recommendedName>
        <fullName evidence="7">ATP-dependent RNA helicase</fullName>
        <ecNumber evidence="7">3.6.4.13</ecNumber>
    </recommendedName>
</protein>
<evidence type="ECO:0000259" key="9">
    <source>
        <dbReference type="PROSITE" id="PS51192"/>
    </source>
</evidence>
<keyword evidence="5 7" id="KW-0694">RNA-binding</keyword>
<feature type="domain" description="Helicase C-terminal" evidence="10">
    <location>
        <begin position="481"/>
        <end position="628"/>
    </location>
</feature>
<dbReference type="InterPro" id="IPR014014">
    <property type="entry name" value="RNA_helicase_DEAD_Q_motif"/>
</dbReference>
<dbReference type="InterPro" id="IPR001650">
    <property type="entry name" value="Helicase_C-like"/>
</dbReference>
<feature type="compositionally biased region" description="Acidic residues" evidence="8">
    <location>
        <begin position="147"/>
        <end position="185"/>
    </location>
</feature>
<evidence type="ECO:0000256" key="2">
    <source>
        <dbReference type="ARBA" id="ARBA00022801"/>
    </source>
</evidence>
<dbReference type="CDD" id="cd18787">
    <property type="entry name" value="SF2_C_DEAD"/>
    <property type="match status" value="1"/>
</dbReference>
<keyword evidence="4 7" id="KW-0067">ATP-binding</keyword>
<accession>A0A077WN47</accession>
<feature type="region of interest" description="Disordered" evidence="8">
    <location>
        <begin position="1"/>
        <end position="28"/>
    </location>
</feature>
<evidence type="ECO:0000256" key="6">
    <source>
        <dbReference type="PROSITE-ProRule" id="PRU00552"/>
    </source>
</evidence>
<feature type="compositionally biased region" description="Basic and acidic residues" evidence="8">
    <location>
        <begin position="91"/>
        <end position="111"/>
    </location>
</feature>
<dbReference type="Gene3D" id="3.40.50.300">
    <property type="entry name" value="P-loop containing nucleotide triphosphate hydrolases"/>
    <property type="match status" value="2"/>
</dbReference>
<dbReference type="EMBL" id="LK023329">
    <property type="protein sequence ID" value="CDS09031.1"/>
    <property type="molecule type" value="Genomic_DNA"/>
</dbReference>
<dbReference type="Pfam" id="PF00270">
    <property type="entry name" value="DEAD"/>
    <property type="match status" value="1"/>
</dbReference>
<proteinExistence type="inferred from homology"/>
<comment type="domain">
    <text evidence="7">The Q motif is unique to and characteristic of the DEAD box family of RNA helicases and controls ATP binding and hydrolysis.</text>
</comment>
<keyword evidence="3 7" id="KW-0347">Helicase</keyword>
<dbReference type="PROSITE" id="PS51195">
    <property type="entry name" value="Q_MOTIF"/>
    <property type="match status" value="1"/>
</dbReference>
<dbReference type="PANTHER" id="PTHR24031">
    <property type="entry name" value="RNA HELICASE"/>
    <property type="match status" value="1"/>
</dbReference>
<dbReference type="SMART" id="SM00490">
    <property type="entry name" value="HELICc"/>
    <property type="match status" value="1"/>
</dbReference>
<comment type="similarity">
    <text evidence="7">Belongs to the DEAD box helicase family.</text>
</comment>
<keyword evidence="2 7" id="KW-0378">Hydrolase</keyword>